<reference evidence="2 3" key="1">
    <citation type="submission" date="2021-04" db="EMBL/GenBank/DDBJ databases">
        <authorList>
            <person name="Bliznina A."/>
        </authorList>
    </citation>
    <scope>NUCLEOTIDE SEQUENCE [LARGE SCALE GENOMIC DNA]</scope>
</reference>
<accession>A0ABN7T441</accession>
<organism evidence="2 3">
    <name type="scientific">Oikopleura dioica</name>
    <name type="common">Tunicate</name>
    <dbReference type="NCBI Taxonomy" id="34765"/>
    <lineage>
        <taxon>Eukaryota</taxon>
        <taxon>Metazoa</taxon>
        <taxon>Chordata</taxon>
        <taxon>Tunicata</taxon>
        <taxon>Appendicularia</taxon>
        <taxon>Copelata</taxon>
        <taxon>Oikopleuridae</taxon>
        <taxon>Oikopleura</taxon>
    </lineage>
</organism>
<evidence type="ECO:0000313" key="2">
    <source>
        <dbReference type="EMBL" id="CAG5111160.1"/>
    </source>
</evidence>
<feature type="compositionally biased region" description="Basic and acidic residues" evidence="1">
    <location>
        <begin position="159"/>
        <end position="207"/>
    </location>
</feature>
<feature type="region of interest" description="Disordered" evidence="1">
    <location>
        <begin position="140"/>
        <end position="215"/>
    </location>
</feature>
<dbReference type="EMBL" id="OU015567">
    <property type="protein sequence ID" value="CAG5111160.1"/>
    <property type="molecule type" value="Genomic_DNA"/>
</dbReference>
<proteinExistence type="predicted"/>
<dbReference type="PANTHER" id="PTHR11586">
    <property type="entry name" value="TRNA-AMINOACYLATION COFACTOR ARC1 FAMILY MEMBER"/>
    <property type="match status" value="1"/>
</dbReference>
<dbReference type="PANTHER" id="PTHR11586:SF33">
    <property type="entry name" value="AMINOACYL TRNA SYNTHASE COMPLEX-INTERACTING MULTIFUNCTIONAL PROTEIN 1"/>
    <property type="match status" value="1"/>
</dbReference>
<dbReference type="InterPro" id="IPR051270">
    <property type="entry name" value="Tyrosine-tRNA_ligase_regulator"/>
</dbReference>
<protein>
    <submittedName>
        <fullName evidence="2">Oidioi.mRNA.OKI2018_I69.chr2.g5494.t1.cds</fullName>
    </submittedName>
</protein>
<name>A0ABN7T441_OIKDI</name>
<sequence length="235" mass="26667">MKGAVRFVRAVKVSRLDGEVSMKKPHVTSLKGRTFQVGKSETKRAALMVVDTDFVRRTIVGREETRDLRHCSRSGAYTYNRQESLISGWDHRFLKRSMCGGLWTNISSSPVKKPFLQSSLSQEKQVEALKTELTTLELRNGKTQVALPKPQKKGAAKNEASKKEEPKKAEQQEKPKNENQKKDKPKKEKKEKKPQPAKAAEPEKPVDVSRLLMKVGKIIDCKKTPRCGRFIPRTN</sequence>
<gene>
    <name evidence="2" type="ORF">OKIOD_LOCUS14259</name>
</gene>
<evidence type="ECO:0000256" key="1">
    <source>
        <dbReference type="SAM" id="MobiDB-lite"/>
    </source>
</evidence>
<evidence type="ECO:0000313" key="3">
    <source>
        <dbReference type="Proteomes" id="UP001158576"/>
    </source>
</evidence>
<keyword evidence="3" id="KW-1185">Reference proteome</keyword>
<dbReference type="Proteomes" id="UP001158576">
    <property type="component" value="Chromosome 2"/>
</dbReference>